<dbReference type="EMBL" id="JAAAUQ010000993">
    <property type="protein sequence ID" value="KAF9144758.1"/>
    <property type="molecule type" value="Genomic_DNA"/>
</dbReference>
<feature type="region of interest" description="Disordered" evidence="10">
    <location>
        <begin position="184"/>
        <end position="203"/>
    </location>
</feature>
<dbReference type="GO" id="GO:0005737">
    <property type="term" value="C:cytoplasm"/>
    <property type="evidence" value="ECO:0007669"/>
    <property type="project" value="UniProtKB-SubCell"/>
</dbReference>
<feature type="compositionally biased region" description="Low complexity" evidence="10">
    <location>
        <begin position="186"/>
        <end position="196"/>
    </location>
</feature>
<keyword evidence="14" id="KW-1185">Reference proteome</keyword>
<evidence type="ECO:0000256" key="7">
    <source>
        <dbReference type="ARBA" id="ARBA00022679"/>
    </source>
</evidence>
<keyword evidence="6" id="KW-0963">Cytoplasm</keyword>
<dbReference type="InterPro" id="IPR002058">
    <property type="entry name" value="PAP_assoc"/>
</dbReference>
<dbReference type="SUPFAM" id="SSF81301">
    <property type="entry name" value="Nucleotidyltransferase"/>
    <property type="match status" value="1"/>
</dbReference>
<dbReference type="CDD" id="cd05402">
    <property type="entry name" value="NT_PAP_TUTase"/>
    <property type="match status" value="1"/>
</dbReference>
<comment type="subcellular location">
    <subcellularLocation>
        <location evidence="3">Cytoplasm</location>
    </subcellularLocation>
</comment>
<evidence type="ECO:0000256" key="3">
    <source>
        <dbReference type="ARBA" id="ARBA00004496"/>
    </source>
</evidence>
<evidence type="ECO:0000259" key="12">
    <source>
        <dbReference type="Pfam" id="PF22600"/>
    </source>
</evidence>
<dbReference type="PANTHER" id="PTHR12271">
    <property type="entry name" value="POLY A POLYMERASE CID PAP -RELATED"/>
    <property type="match status" value="1"/>
</dbReference>
<evidence type="ECO:0000256" key="10">
    <source>
        <dbReference type="SAM" id="MobiDB-lite"/>
    </source>
</evidence>
<evidence type="ECO:0000256" key="6">
    <source>
        <dbReference type="ARBA" id="ARBA00022490"/>
    </source>
</evidence>
<dbReference type="OrthoDB" id="2274644at2759"/>
<dbReference type="Gene3D" id="1.10.1410.10">
    <property type="match status" value="1"/>
</dbReference>
<name>A0A9P5V819_9FUNG</name>
<dbReference type="EC" id="2.7.7.19" evidence="5"/>
<dbReference type="PANTHER" id="PTHR12271:SF40">
    <property type="entry name" value="POLY(A) RNA POLYMERASE GLD2"/>
    <property type="match status" value="1"/>
</dbReference>
<protein>
    <recommendedName>
        <fullName evidence="5">polynucleotide adenylyltransferase</fullName>
        <ecNumber evidence="5">2.7.7.19</ecNumber>
    </recommendedName>
</protein>
<proteinExistence type="inferred from homology"/>
<comment type="caution">
    <text evidence="13">The sequence shown here is derived from an EMBL/GenBank/DDBJ whole genome shotgun (WGS) entry which is preliminary data.</text>
</comment>
<dbReference type="GO" id="GO:0031123">
    <property type="term" value="P:RNA 3'-end processing"/>
    <property type="evidence" value="ECO:0007669"/>
    <property type="project" value="TreeGrafter"/>
</dbReference>
<evidence type="ECO:0000256" key="4">
    <source>
        <dbReference type="ARBA" id="ARBA00008593"/>
    </source>
</evidence>
<evidence type="ECO:0000256" key="8">
    <source>
        <dbReference type="ARBA" id="ARBA00022723"/>
    </source>
</evidence>
<dbReference type="GO" id="GO:0010605">
    <property type="term" value="P:negative regulation of macromolecule metabolic process"/>
    <property type="evidence" value="ECO:0007669"/>
    <property type="project" value="UniProtKB-ARBA"/>
</dbReference>
<keyword evidence="7" id="KW-0808">Transferase</keyword>
<evidence type="ECO:0000256" key="1">
    <source>
        <dbReference type="ARBA" id="ARBA00001936"/>
    </source>
</evidence>
<comment type="cofactor">
    <cofactor evidence="2">
        <name>Mg(2+)</name>
        <dbReference type="ChEBI" id="CHEBI:18420"/>
    </cofactor>
</comment>
<dbReference type="Proteomes" id="UP000748756">
    <property type="component" value="Unassembled WGS sequence"/>
</dbReference>
<dbReference type="Gene3D" id="3.30.460.10">
    <property type="entry name" value="Beta Polymerase, domain 2"/>
    <property type="match status" value="1"/>
</dbReference>
<dbReference type="Pfam" id="PF22600">
    <property type="entry name" value="MTPAP-like_central"/>
    <property type="match status" value="1"/>
</dbReference>
<organism evidence="13 14">
    <name type="scientific">Linnemannia schmuckeri</name>
    <dbReference type="NCBI Taxonomy" id="64567"/>
    <lineage>
        <taxon>Eukaryota</taxon>
        <taxon>Fungi</taxon>
        <taxon>Fungi incertae sedis</taxon>
        <taxon>Mucoromycota</taxon>
        <taxon>Mortierellomycotina</taxon>
        <taxon>Mortierellomycetes</taxon>
        <taxon>Mortierellales</taxon>
        <taxon>Mortierellaceae</taxon>
        <taxon>Linnemannia</taxon>
    </lineage>
</organism>
<sequence length="619" mass="71989">MTVLLDCLLFEMASKVTDRQNRCSLQDIAEAYDHIRETYQHNSGCFNFPCDHNIYLYQLNTVDGLRTYLNRLDNGHGPLYPYQTFVQSWYVDSPADDDFIFLPPLRPREIQDFLHQYAVTIPHTYHDDIAALIEAVREQVWRDGGSGGGHHVLDNGMRGATKFSKVHNANKRIKFGQLQADELATQRQRQQQQQQIEAEKQKQEQERKRQEEEARAYQEWLVEEQRLRLVKEKRKQEQQLKLEEEARRLRERLAWEQALRERQLMMEKERRRLSEQLNGERQKMQQLQDPEEFRKSAITRYANKLVTQRARPDQKISVEKLRTNLEMTLQHHSGDNNVKVNIFGSFASGLCSITSDVDFTVYNFARRYPDPIAELAKALRLAGYESVKAIANARVPIVSFKVWSFDCDISLDQPMGVINSKLIGTYRKIDDRFPSLWFAIKHLAKKHGILSGSTGFLSSYALTMMLIVFLQHVTSPPILPCLQQRERRQMVICEIDGHDFSFDRNWSNYQTFGGANTKSVGQLLLDFCEFYGCTFNYAIQEVNPCLGRIKARSYNPPPRSQKDKKPKDWPICILDPFITGRNVADNCRSSNVANIQKCFRDAFNALKIGDTDKAFKRHD</sequence>
<evidence type="ECO:0000256" key="9">
    <source>
        <dbReference type="ARBA" id="ARBA00022842"/>
    </source>
</evidence>
<comment type="similarity">
    <text evidence="4">Belongs to the DNA polymerase type-B-like family.</text>
</comment>
<evidence type="ECO:0000256" key="2">
    <source>
        <dbReference type="ARBA" id="ARBA00001946"/>
    </source>
</evidence>
<evidence type="ECO:0000313" key="14">
    <source>
        <dbReference type="Proteomes" id="UP000748756"/>
    </source>
</evidence>
<feature type="domain" description="PAP-associated" evidence="11">
    <location>
        <begin position="519"/>
        <end position="578"/>
    </location>
</feature>
<keyword evidence="8" id="KW-0479">Metal-binding</keyword>
<dbReference type="AlphaFoldDB" id="A0A9P5V819"/>
<dbReference type="InterPro" id="IPR054708">
    <property type="entry name" value="MTPAP-like_central"/>
</dbReference>
<comment type="cofactor">
    <cofactor evidence="1">
        <name>Mn(2+)</name>
        <dbReference type="ChEBI" id="CHEBI:29035"/>
    </cofactor>
</comment>
<dbReference type="SUPFAM" id="SSF81631">
    <property type="entry name" value="PAP/OAS1 substrate-binding domain"/>
    <property type="match status" value="1"/>
</dbReference>
<evidence type="ECO:0000313" key="13">
    <source>
        <dbReference type="EMBL" id="KAF9144758.1"/>
    </source>
</evidence>
<dbReference type="Pfam" id="PF03828">
    <property type="entry name" value="PAP_assoc"/>
    <property type="match status" value="1"/>
</dbReference>
<dbReference type="GO" id="GO:0046872">
    <property type="term" value="F:metal ion binding"/>
    <property type="evidence" value="ECO:0007669"/>
    <property type="project" value="UniProtKB-KW"/>
</dbReference>
<reference evidence="13" key="1">
    <citation type="journal article" date="2020" name="Fungal Divers.">
        <title>Resolving the Mortierellaceae phylogeny through synthesis of multi-gene phylogenetics and phylogenomics.</title>
        <authorList>
            <person name="Vandepol N."/>
            <person name="Liber J."/>
            <person name="Desiro A."/>
            <person name="Na H."/>
            <person name="Kennedy M."/>
            <person name="Barry K."/>
            <person name="Grigoriev I.V."/>
            <person name="Miller A.N."/>
            <person name="O'Donnell K."/>
            <person name="Stajich J.E."/>
            <person name="Bonito G."/>
        </authorList>
    </citation>
    <scope>NUCLEOTIDE SEQUENCE</scope>
    <source>
        <strain evidence="13">NRRL 6426</strain>
    </source>
</reference>
<keyword evidence="9" id="KW-0460">Magnesium</keyword>
<feature type="domain" description="Poly(A) RNA polymerase mitochondrial-like central palm" evidence="12">
    <location>
        <begin position="319"/>
        <end position="427"/>
    </location>
</feature>
<gene>
    <name evidence="13" type="ORF">BG015_012109</name>
</gene>
<evidence type="ECO:0000256" key="5">
    <source>
        <dbReference type="ARBA" id="ARBA00012388"/>
    </source>
</evidence>
<accession>A0A9P5V819</accession>
<dbReference type="GO" id="GO:1990817">
    <property type="term" value="F:poly(A) RNA polymerase activity"/>
    <property type="evidence" value="ECO:0007669"/>
    <property type="project" value="UniProtKB-EC"/>
</dbReference>
<evidence type="ECO:0000259" key="11">
    <source>
        <dbReference type="Pfam" id="PF03828"/>
    </source>
</evidence>
<dbReference type="InterPro" id="IPR043519">
    <property type="entry name" value="NT_sf"/>
</dbReference>